<gene>
    <name evidence="1" type="ORF">BpHYR1_006380</name>
</gene>
<protein>
    <submittedName>
        <fullName evidence="1">Uncharacterized protein</fullName>
    </submittedName>
</protein>
<organism evidence="1 2">
    <name type="scientific">Brachionus plicatilis</name>
    <name type="common">Marine rotifer</name>
    <name type="synonym">Brachionus muelleri</name>
    <dbReference type="NCBI Taxonomy" id="10195"/>
    <lineage>
        <taxon>Eukaryota</taxon>
        <taxon>Metazoa</taxon>
        <taxon>Spiralia</taxon>
        <taxon>Gnathifera</taxon>
        <taxon>Rotifera</taxon>
        <taxon>Eurotatoria</taxon>
        <taxon>Monogononta</taxon>
        <taxon>Pseudotrocha</taxon>
        <taxon>Ploima</taxon>
        <taxon>Brachionidae</taxon>
        <taxon>Brachionus</taxon>
    </lineage>
</organism>
<reference evidence="1 2" key="1">
    <citation type="journal article" date="2018" name="Sci. Rep.">
        <title>Genomic signatures of local adaptation to the degree of environmental predictability in rotifers.</title>
        <authorList>
            <person name="Franch-Gras L."/>
            <person name="Hahn C."/>
            <person name="Garcia-Roger E.M."/>
            <person name="Carmona M.J."/>
            <person name="Serra M."/>
            <person name="Gomez A."/>
        </authorList>
    </citation>
    <scope>NUCLEOTIDE SEQUENCE [LARGE SCALE GENOMIC DNA]</scope>
    <source>
        <strain evidence="1">HYR1</strain>
    </source>
</reference>
<keyword evidence="2" id="KW-1185">Reference proteome</keyword>
<dbReference type="EMBL" id="REGN01004099">
    <property type="protein sequence ID" value="RNA19121.1"/>
    <property type="molecule type" value="Genomic_DNA"/>
</dbReference>
<proteinExistence type="predicted"/>
<dbReference type="AlphaFoldDB" id="A0A3M7R6W5"/>
<dbReference type="Proteomes" id="UP000276133">
    <property type="component" value="Unassembled WGS sequence"/>
</dbReference>
<accession>A0A3M7R6W5</accession>
<evidence type="ECO:0000313" key="2">
    <source>
        <dbReference type="Proteomes" id="UP000276133"/>
    </source>
</evidence>
<evidence type="ECO:0000313" key="1">
    <source>
        <dbReference type="EMBL" id="RNA19121.1"/>
    </source>
</evidence>
<comment type="caution">
    <text evidence="1">The sequence shown here is derived from an EMBL/GenBank/DDBJ whole genome shotgun (WGS) entry which is preliminary data.</text>
</comment>
<name>A0A3M7R6W5_BRAPC</name>
<sequence length="248" mass="28651">MTKFSWGSIEKTVSSGHYIERKIFILIDSIEPCDLTLDLVRTVEHFEASISNIVDLIEHWFLRRALEESRIETIYLMESEVITIKYINKDYIRILILSLNTWIHDRSLLINTCISILPRIPLQTSAQKTYKNISKPLIKAINKSTGSVLSCSTTKFTQRADSFTNRVVNQWSVLPSAVTNSDSVNQFKNRYNAFMTGHYAFLVDRLRKLDCLCLFSEIFFPTHCLTTFGENPSQFGMVVNLPFSFRDK</sequence>